<accession>A0ACC0ENI1</accession>
<reference evidence="1 2" key="3">
    <citation type="journal article" date="2022" name="Microbiol. Spectr.">
        <title>Folding features and dynamics of 3D genome architecture in plant fungal pathogens.</title>
        <authorList>
            <person name="Xia C."/>
        </authorList>
    </citation>
    <scope>NUCLEOTIDE SEQUENCE [LARGE SCALE GENOMIC DNA]</scope>
    <source>
        <strain evidence="1 2">93-210</strain>
    </source>
</reference>
<name>A0ACC0ENI1_9BASI</name>
<proteinExistence type="predicted"/>
<reference evidence="2" key="2">
    <citation type="journal article" date="2018" name="Mol. Plant Microbe Interact.">
        <title>Genome sequence resources for the wheat stripe rust pathogen (Puccinia striiformis f. sp. tritici) and the barley stripe rust pathogen (Puccinia striiformis f. sp. hordei).</title>
        <authorList>
            <person name="Xia C."/>
            <person name="Wang M."/>
            <person name="Yin C."/>
            <person name="Cornejo O.E."/>
            <person name="Hulbert S.H."/>
            <person name="Chen X."/>
        </authorList>
    </citation>
    <scope>NUCLEOTIDE SEQUENCE [LARGE SCALE GENOMIC DNA]</scope>
    <source>
        <strain evidence="2">93-210</strain>
    </source>
</reference>
<dbReference type="Proteomes" id="UP001060170">
    <property type="component" value="Chromosome 4"/>
</dbReference>
<gene>
    <name evidence="1" type="ORF">MJO28_004056</name>
</gene>
<reference evidence="2" key="1">
    <citation type="journal article" date="2018" name="BMC Genomics">
        <title>Genomic insights into host adaptation between the wheat stripe rust pathogen (Puccinia striiformis f. sp. tritici) and the barley stripe rust pathogen (Puccinia striiformis f. sp. hordei).</title>
        <authorList>
            <person name="Xia C."/>
            <person name="Wang M."/>
            <person name="Yin C."/>
            <person name="Cornejo O.E."/>
            <person name="Hulbert S.H."/>
            <person name="Chen X."/>
        </authorList>
    </citation>
    <scope>NUCLEOTIDE SEQUENCE [LARGE SCALE GENOMIC DNA]</scope>
    <source>
        <strain evidence="2">93-210</strain>
    </source>
</reference>
<comment type="caution">
    <text evidence="1">The sequence shown here is derived from an EMBL/GenBank/DDBJ whole genome shotgun (WGS) entry which is preliminary data.</text>
</comment>
<dbReference type="EMBL" id="CM045868">
    <property type="protein sequence ID" value="KAI7956961.1"/>
    <property type="molecule type" value="Genomic_DNA"/>
</dbReference>
<protein>
    <submittedName>
        <fullName evidence="1">Uncharacterized protein</fullName>
    </submittedName>
</protein>
<evidence type="ECO:0000313" key="2">
    <source>
        <dbReference type="Proteomes" id="UP001060170"/>
    </source>
</evidence>
<evidence type="ECO:0000313" key="1">
    <source>
        <dbReference type="EMBL" id="KAI7956961.1"/>
    </source>
</evidence>
<organism evidence="1 2">
    <name type="scientific">Puccinia striiformis f. sp. tritici</name>
    <dbReference type="NCBI Taxonomy" id="168172"/>
    <lineage>
        <taxon>Eukaryota</taxon>
        <taxon>Fungi</taxon>
        <taxon>Dikarya</taxon>
        <taxon>Basidiomycota</taxon>
        <taxon>Pucciniomycotina</taxon>
        <taxon>Pucciniomycetes</taxon>
        <taxon>Pucciniales</taxon>
        <taxon>Pucciniaceae</taxon>
        <taxon>Puccinia</taxon>
    </lineage>
</organism>
<keyword evidence="2" id="KW-1185">Reference proteome</keyword>
<sequence>MPSSRSRGLFLRFYEIKPVRITEFVHLQNPFPYRLPQDSLPSDLDSPSRPVSQTYIHLSYVDIPVTRREELEAFFANRARPTGPRSLPDTNQPIERQGRPVEDPPQPVDNNDRPVGNHREPTNRPGTALDSTGAAASALPSTTDVASLFANAFRPTGITARPEHTPFIDPDIANNEPRLVLDPALTALSSNNLDRSVDRSVTTRSGNSTLAVQQQLTTGNLRSLDPTINRRENSIEEIPEEQRSVEIITG</sequence>